<keyword evidence="3" id="KW-1003">Cell membrane</keyword>
<dbReference type="CDD" id="cd06261">
    <property type="entry name" value="TM_PBP2"/>
    <property type="match status" value="1"/>
</dbReference>
<evidence type="ECO:0000313" key="9">
    <source>
        <dbReference type="EMBL" id="GGJ37197.1"/>
    </source>
</evidence>
<dbReference type="PANTHER" id="PTHR43744:SF8">
    <property type="entry name" value="SN-GLYCEROL-3-PHOSPHATE TRANSPORT SYSTEM PERMEASE PROTEIN UGPE"/>
    <property type="match status" value="1"/>
</dbReference>
<dbReference type="Gene3D" id="1.10.3720.10">
    <property type="entry name" value="MetI-like"/>
    <property type="match status" value="1"/>
</dbReference>
<organism evidence="9 10">
    <name type="scientific">Deinococcus roseus</name>
    <dbReference type="NCBI Taxonomy" id="392414"/>
    <lineage>
        <taxon>Bacteria</taxon>
        <taxon>Thermotogati</taxon>
        <taxon>Deinococcota</taxon>
        <taxon>Deinococci</taxon>
        <taxon>Deinococcales</taxon>
        <taxon>Deinococcaceae</taxon>
        <taxon>Deinococcus</taxon>
    </lineage>
</organism>
<evidence type="ECO:0000256" key="4">
    <source>
        <dbReference type="ARBA" id="ARBA00022692"/>
    </source>
</evidence>
<evidence type="ECO:0000259" key="8">
    <source>
        <dbReference type="PROSITE" id="PS50928"/>
    </source>
</evidence>
<feature type="domain" description="ABC transmembrane type-1" evidence="8">
    <location>
        <begin position="79"/>
        <end position="269"/>
    </location>
</feature>
<gene>
    <name evidence="9" type="ORF">GCM10008938_24140</name>
</gene>
<feature type="transmembrane region" description="Helical" evidence="7">
    <location>
        <begin position="114"/>
        <end position="135"/>
    </location>
</feature>
<keyword evidence="4 7" id="KW-0812">Transmembrane</keyword>
<dbReference type="InterPro" id="IPR000515">
    <property type="entry name" value="MetI-like"/>
</dbReference>
<accession>A0ABQ2CZW9</accession>
<evidence type="ECO:0000256" key="1">
    <source>
        <dbReference type="ARBA" id="ARBA00004651"/>
    </source>
</evidence>
<protein>
    <submittedName>
        <fullName evidence="9">Glycerol-3-phosphate ABC transporter permease</fullName>
    </submittedName>
</protein>
<dbReference type="SUPFAM" id="SSF161098">
    <property type="entry name" value="MetI-like"/>
    <property type="match status" value="1"/>
</dbReference>
<dbReference type="EMBL" id="BMOD01000008">
    <property type="protein sequence ID" value="GGJ37197.1"/>
    <property type="molecule type" value="Genomic_DNA"/>
</dbReference>
<proteinExistence type="inferred from homology"/>
<evidence type="ECO:0000256" key="6">
    <source>
        <dbReference type="ARBA" id="ARBA00023136"/>
    </source>
</evidence>
<reference evidence="10" key="1">
    <citation type="journal article" date="2019" name="Int. J. Syst. Evol. Microbiol.">
        <title>The Global Catalogue of Microorganisms (GCM) 10K type strain sequencing project: providing services to taxonomists for standard genome sequencing and annotation.</title>
        <authorList>
            <consortium name="The Broad Institute Genomics Platform"/>
            <consortium name="The Broad Institute Genome Sequencing Center for Infectious Disease"/>
            <person name="Wu L."/>
            <person name="Ma J."/>
        </authorList>
    </citation>
    <scope>NUCLEOTIDE SEQUENCE [LARGE SCALE GENOMIC DNA]</scope>
    <source>
        <strain evidence="10">JCM 14370</strain>
    </source>
</reference>
<feature type="transmembrane region" description="Helical" evidence="7">
    <location>
        <begin position="20"/>
        <end position="42"/>
    </location>
</feature>
<evidence type="ECO:0000313" key="10">
    <source>
        <dbReference type="Proteomes" id="UP000632222"/>
    </source>
</evidence>
<keyword evidence="10" id="KW-1185">Reference proteome</keyword>
<comment type="subcellular location">
    <subcellularLocation>
        <location evidence="1 7">Cell membrane</location>
        <topology evidence="1 7">Multi-pass membrane protein</topology>
    </subcellularLocation>
</comment>
<comment type="caution">
    <text evidence="9">The sequence shown here is derived from an EMBL/GenBank/DDBJ whole genome shotgun (WGS) entry which is preliminary data.</text>
</comment>
<keyword evidence="5 7" id="KW-1133">Transmembrane helix</keyword>
<dbReference type="RefSeq" id="WP_189002949.1">
    <property type="nucleotide sequence ID" value="NZ_BMOD01000008.1"/>
</dbReference>
<dbReference type="PANTHER" id="PTHR43744">
    <property type="entry name" value="ABC TRANSPORTER PERMEASE PROTEIN MG189-RELATED-RELATED"/>
    <property type="match status" value="1"/>
</dbReference>
<name>A0ABQ2CZW9_9DEIO</name>
<evidence type="ECO:0000256" key="5">
    <source>
        <dbReference type="ARBA" id="ARBA00022989"/>
    </source>
</evidence>
<feature type="transmembrane region" description="Helical" evidence="7">
    <location>
        <begin position="189"/>
        <end position="214"/>
    </location>
</feature>
<sequence>MVRDFKSPQKSSKRISWKDLLTHLILSIAVLLVAFPLVFAAIKATQDSSQVVSSHMNPGMSLLDNIKTAWNTARLGQYMLNSFVVTVAVTVGKTALSLLAALAFVYFRFPFKNMVFALVLFTLMLPTELLIVSLFNLITDLHWTNSYAAIIVPFLASATGVFLFRQHFMNIPTSLAEAARLDGCGSLRFLWHILIPMSWNTIGALAVIQFVYVWDQYLWPLVVMQSEDRQVVQVGLKKLIDVGGATDWGAVMAGAVISILPPLLIFTLLQEQFSRGFALGQEK</sequence>
<evidence type="ECO:0000256" key="7">
    <source>
        <dbReference type="RuleBase" id="RU363032"/>
    </source>
</evidence>
<evidence type="ECO:0000256" key="2">
    <source>
        <dbReference type="ARBA" id="ARBA00022448"/>
    </source>
</evidence>
<dbReference type="InterPro" id="IPR035906">
    <property type="entry name" value="MetI-like_sf"/>
</dbReference>
<dbReference type="Proteomes" id="UP000632222">
    <property type="component" value="Unassembled WGS sequence"/>
</dbReference>
<evidence type="ECO:0000256" key="3">
    <source>
        <dbReference type="ARBA" id="ARBA00022475"/>
    </source>
</evidence>
<comment type="similarity">
    <text evidence="7">Belongs to the binding-protein-dependent transport system permease family.</text>
</comment>
<dbReference type="Pfam" id="PF00528">
    <property type="entry name" value="BPD_transp_1"/>
    <property type="match status" value="1"/>
</dbReference>
<feature type="transmembrane region" description="Helical" evidence="7">
    <location>
        <begin position="83"/>
        <end position="107"/>
    </location>
</feature>
<keyword evidence="6 7" id="KW-0472">Membrane</keyword>
<feature type="transmembrane region" description="Helical" evidence="7">
    <location>
        <begin position="248"/>
        <end position="269"/>
    </location>
</feature>
<dbReference type="PROSITE" id="PS50928">
    <property type="entry name" value="ABC_TM1"/>
    <property type="match status" value="1"/>
</dbReference>
<keyword evidence="2 7" id="KW-0813">Transport</keyword>
<feature type="transmembrane region" description="Helical" evidence="7">
    <location>
        <begin position="147"/>
        <end position="168"/>
    </location>
</feature>